<proteinExistence type="predicted"/>
<sequence length="103" mass="12120">MGRESVQTSARRKGAKRRFRLLLFVLSVFLVWAGMTFWHQTGNINASQARLSQLEEKLSELQAKNEQLHEDIEKLNDPEYIEQILRKEHHMVRPGETLFIESK</sequence>
<reference evidence="4" key="1">
    <citation type="journal article" date="2019" name="Int. J. Syst. Evol. Microbiol.">
        <title>The Global Catalogue of Microorganisms (GCM) 10K type strain sequencing project: providing services to taxonomists for standard genome sequencing and annotation.</title>
        <authorList>
            <consortium name="The Broad Institute Genomics Platform"/>
            <consortium name="The Broad Institute Genome Sequencing Center for Infectious Disease"/>
            <person name="Wu L."/>
            <person name="Ma J."/>
        </authorList>
    </citation>
    <scope>NUCLEOTIDE SEQUENCE [LARGE SCALE GENOMIC DNA]</scope>
    <source>
        <strain evidence="4">KCTC 33676</strain>
    </source>
</reference>
<comment type="caution">
    <text evidence="3">The sequence shown here is derived from an EMBL/GenBank/DDBJ whole genome shotgun (WGS) entry which is preliminary data.</text>
</comment>
<name>A0ABW5R928_9BACL</name>
<accession>A0ABW5R928</accession>
<keyword evidence="2" id="KW-1133">Transmembrane helix</keyword>
<evidence type="ECO:0000256" key="2">
    <source>
        <dbReference type="SAM" id="Phobius"/>
    </source>
</evidence>
<evidence type="ECO:0000313" key="3">
    <source>
        <dbReference type="EMBL" id="MFD2671530.1"/>
    </source>
</evidence>
<organism evidence="3 4">
    <name type="scientific">Marinicrinis sediminis</name>
    <dbReference type="NCBI Taxonomy" id="1652465"/>
    <lineage>
        <taxon>Bacteria</taxon>
        <taxon>Bacillati</taxon>
        <taxon>Bacillota</taxon>
        <taxon>Bacilli</taxon>
        <taxon>Bacillales</taxon>
        <taxon>Paenibacillaceae</taxon>
    </lineage>
</organism>
<keyword evidence="2" id="KW-0472">Membrane</keyword>
<dbReference type="EMBL" id="JBHUMM010000012">
    <property type="protein sequence ID" value="MFD2671530.1"/>
    <property type="molecule type" value="Genomic_DNA"/>
</dbReference>
<evidence type="ECO:0000313" key="4">
    <source>
        <dbReference type="Proteomes" id="UP001597497"/>
    </source>
</evidence>
<dbReference type="InterPro" id="IPR039076">
    <property type="entry name" value="DivIC"/>
</dbReference>
<evidence type="ECO:0000256" key="1">
    <source>
        <dbReference type="SAM" id="Coils"/>
    </source>
</evidence>
<dbReference type="PANTHER" id="PTHR40027">
    <property type="entry name" value="CELL DIVISION PROTEIN DIVIC"/>
    <property type="match status" value="1"/>
</dbReference>
<dbReference type="Pfam" id="PF04977">
    <property type="entry name" value="DivIC"/>
    <property type="match status" value="1"/>
</dbReference>
<dbReference type="InterPro" id="IPR007060">
    <property type="entry name" value="FtsL/DivIC"/>
</dbReference>
<keyword evidence="4" id="KW-1185">Reference proteome</keyword>
<keyword evidence="2" id="KW-0812">Transmembrane</keyword>
<feature type="transmembrane region" description="Helical" evidence="2">
    <location>
        <begin position="21"/>
        <end position="38"/>
    </location>
</feature>
<gene>
    <name evidence="3" type="ORF">ACFSUC_07920</name>
</gene>
<dbReference type="RefSeq" id="WP_379929004.1">
    <property type="nucleotide sequence ID" value="NZ_JBHUMM010000012.1"/>
</dbReference>
<dbReference type="PANTHER" id="PTHR40027:SF1">
    <property type="entry name" value="CELL DIVISION PROTEIN DIVIC"/>
    <property type="match status" value="1"/>
</dbReference>
<feature type="coiled-coil region" evidence="1">
    <location>
        <begin position="44"/>
        <end position="78"/>
    </location>
</feature>
<protein>
    <submittedName>
        <fullName evidence="3">Septum formation initiator family protein</fullName>
    </submittedName>
</protein>
<keyword evidence="1" id="KW-0175">Coiled coil</keyword>
<dbReference type="Proteomes" id="UP001597497">
    <property type="component" value="Unassembled WGS sequence"/>
</dbReference>